<dbReference type="EMBL" id="MCFJ01000004">
    <property type="protein sequence ID" value="ORY67647.1"/>
    <property type="molecule type" value="Genomic_DNA"/>
</dbReference>
<dbReference type="STRING" id="1141098.A0A1Y2E890"/>
<feature type="region of interest" description="Disordered" evidence="1">
    <location>
        <begin position="1"/>
        <end position="26"/>
    </location>
</feature>
<dbReference type="PROSITE" id="PS50181">
    <property type="entry name" value="FBOX"/>
    <property type="match status" value="1"/>
</dbReference>
<dbReference type="InParanoid" id="A0A1Y2E890"/>
<evidence type="ECO:0000259" key="2">
    <source>
        <dbReference type="PROSITE" id="PS50181"/>
    </source>
</evidence>
<protein>
    <recommendedName>
        <fullName evidence="2">F-box domain-containing protein</fullName>
    </recommendedName>
</protein>
<accession>A0A1Y2E890</accession>
<dbReference type="SMART" id="SM00256">
    <property type="entry name" value="FBOX"/>
    <property type="match status" value="1"/>
</dbReference>
<dbReference type="InterPro" id="IPR036047">
    <property type="entry name" value="F-box-like_dom_sf"/>
</dbReference>
<dbReference type="GeneID" id="63769999"/>
<organism evidence="3 4">
    <name type="scientific">Pseudomassariella vexata</name>
    <dbReference type="NCBI Taxonomy" id="1141098"/>
    <lineage>
        <taxon>Eukaryota</taxon>
        <taxon>Fungi</taxon>
        <taxon>Dikarya</taxon>
        <taxon>Ascomycota</taxon>
        <taxon>Pezizomycotina</taxon>
        <taxon>Sordariomycetes</taxon>
        <taxon>Xylariomycetidae</taxon>
        <taxon>Amphisphaeriales</taxon>
        <taxon>Pseudomassariaceae</taxon>
        <taxon>Pseudomassariella</taxon>
    </lineage>
</organism>
<reference evidence="3 4" key="1">
    <citation type="submission" date="2016-07" db="EMBL/GenBank/DDBJ databases">
        <title>Pervasive Adenine N6-methylation of Active Genes in Fungi.</title>
        <authorList>
            <consortium name="DOE Joint Genome Institute"/>
            <person name="Mondo S.J."/>
            <person name="Dannebaum R.O."/>
            <person name="Kuo R.C."/>
            <person name="Labutti K."/>
            <person name="Haridas S."/>
            <person name="Kuo A."/>
            <person name="Salamov A."/>
            <person name="Ahrendt S.R."/>
            <person name="Lipzen A."/>
            <person name="Sullivan W."/>
            <person name="Andreopoulos W.B."/>
            <person name="Clum A."/>
            <person name="Lindquist E."/>
            <person name="Daum C."/>
            <person name="Ramamoorthy G.K."/>
            <person name="Gryganskyi A."/>
            <person name="Culley D."/>
            <person name="Magnuson J.K."/>
            <person name="James T.Y."/>
            <person name="O'Malley M.A."/>
            <person name="Stajich J.E."/>
            <person name="Spatafora J.W."/>
            <person name="Visel A."/>
            <person name="Grigoriev I.V."/>
        </authorList>
    </citation>
    <scope>NUCLEOTIDE SEQUENCE [LARGE SCALE GENOMIC DNA]</scope>
    <source>
        <strain evidence="3 4">CBS 129021</strain>
    </source>
</reference>
<evidence type="ECO:0000313" key="3">
    <source>
        <dbReference type="EMBL" id="ORY67647.1"/>
    </source>
</evidence>
<feature type="domain" description="F-box" evidence="2">
    <location>
        <begin position="32"/>
        <end position="77"/>
    </location>
</feature>
<keyword evidence="4" id="KW-1185">Reference proteome</keyword>
<gene>
    <name evidence="3" type="ORF">BCR38DRAFT_161853</name>
</gene>
<dbReference type="SUPFAM" id="SSF81383">
    <property type="entry name" value="F-box domain"/>
    <property type="match status" value="1"/>
</dbReference>
<dbReference type="OrthoDB" id="3766406at2759"/>
<dbReference type="Pfam" id="PF00646">
    <property type="entry name" value="F-box"/>
    <property type="match status" value="1"/>
</dbReference>
<feature type="region of interest" description="Disordered" evidence="1">
    <location>
        <begin position="475"/>
        <end position="518"/>
    </location>
</feature>
<dbReference type="AlphaFoldDB" id="A0A1Y2E890"/>
<comment type="caution">
    <text evidence="3">The sequence shown here is derived from an EMBL/GenBank/DDBJ whole genome shotgun (WGS) entry which is preliminary data.</text>
</comment>
<evidence type="ECO:0000256" key="1">
    <source>
        <dbReference type="SAM" id="MobiDB-lite"/>
    </source>
</evidence>
<dbReference type="InterPro" id="IPR001810">
    <property type="entry name" value="F-box_dom"/>
</dbReference>
<sequence length="518" mass="59568">MDTRSRPENLERDLPVPSGVPAPEGPTAGSVGPIITHLPQELIDMISDHLPLYDIIRLGVTCRHFYNKKDVKFWYQVRCTKIVNELKGSRYIPVIEAEERWKFLKNLELDLPNLELCHFCEIFHPRGSPQQQSLERVPHRGSTGAECNAKEVQFRRWSIDWGFGFRDIYAITNRLVHGEAHGQPLSDLCFSTNWAFAECYRKLYNATKSPFKRFLSYIKLDAEALIVDQQVLVHRIQRLWIPNHVQGSEVLLRYGVGDLACDFKICAHHNPQSGEMIHNFVHPFRESLRVVMVTAFNASDSYNAGSSQPQVFVRCHKCPSERLIRRCEDCPTEYEVTFYVHNNKGIEVVLDVWQNLGRCRSPLEPGWANCWGRANPRFQAPAEEQWRKDWIQSDVAYIVDKSIFPTGPGLSAASHHSAQAVHDHWEVLYRNPEPDPLPGPRIPIESALTSDRLQTLQRFIEYSRYEIKERKDLPRFPLHPSGGDGPAHVAYTRTNNPERCPPPVEQPNHVVQEFTDGE</sequence>
<evidence type="ECO:0000313" key="4">
    <source>
        <dbReference type="Proteomes" id="UP000193689"/>
    </source>
</evidence>
<dbReference type="Proteomes" id="UP000193689">
    <property type="component" value="Unassembled WGS sequence"/>
</dbReference>
<dbReference type="RefSeq" id="XP_040718271.1">
    <property type="nucleotide sequence ID" value="XM_040853787.1"/>
</dbReference>
<name>A0A1Y2E890_9PEZI</name>
<proteinExistence type="predicted"/>
<feature type="compositionally biased region" description="Basic and acidic residues" evidence="1">
    <location>
        <begin position="1"/>
        <end position="14"/>
    </location>
</feature>